<comment type="caution">
    <text evidence="1">The sequence shown here is derived from an EMBL/GenBank/DDBJ whole genome shotgun (WGS) entry which is preliminary data.</text>
</comment>
<dbReference type="Proteomes" id="UP000179807">
    <property type="component" value="Unassembled WGS sequence"/>
</dbReference>
<evidence type="ECO:0000313" key="1">
    <source>
        <dbReference type="EMBL" id="OHT05578.1"/>
    </source>
</evidence>
<protein>
    <submittedName>
        <fullName evidence="1">Uncharacterized protein</fullName>
    </submittedName>
</protein>
<sequence>MGTSNSAALGFNEISHACLGISNNRPKPGFIFTFLKRTSPNFLASSTFALQQKFNPEDPSYPGVFMGSLSSSFDEFNISATIQNSNGLDFQSLIINGQLPVTENIGCSLVANLNKNPHYQILTNLNSKIASGEFSLAVSDNFSQIGYEINSGLALNDLIFAGLGLSQESQESPITLKTAGFVDLKILQFSSSFTHQLSTHQSLFSFGTNLVLDPNNIVNVSCIKGGENESAAIGYVCGIRGTSINSTLSTDGALTSKLTRAISENMTMTAGVSVTLTPLSCSPSLEVQVSA</sequence>
<dbReference type="VEuPathDB" id="TrichDB:TRFO_26651"/>
<dbReference type="RefSeq" id="XP_068358714.1">
    <property type="nucleotide sequence ID" value="XM_068505079.1"/>
</dbReference>
<name>A0A1J4K3N0_9EUKA</name>
<dbReference type="GeneID" id="94839783"/>
<evidence type="ECO:0000313" key="2">
    <source>
        <dbReference type="Proteomes" id="UP000179807"/>
    </source>
</evidence>
<organism evidence="1 2">
    <name type="scientific">Tritrichomonas foetus</name>
    <dbReference type="NCBI Taxonomy" id="1144522"/>
    <lineage>
        <taxon>Eukaryota</taxon>
        <taxon>Metamonada</taxon>
        <taxon>Parabasalia</taxon>
        <taxon>Tritrichomonadida</taxon>
        <taxon>Tritrichomonadidae</taxon>
        <taxon>Tritrichomonas</taxon>
    </lineage>
</organism>
<reference evidence="1" key="1">
    <citation type="submission" date="2016-10" db="EMBL/GenBank/DDBJ databases">
        <authorList>
            <person name="Benchimol M."/>
            <person name="Almeida L.G."/>
            <person name="Vasconcelos A.T."/>
            <person name="Perreira-Neves A."/>
            <person name="Rosa I.A."/>
            <person name="Tasca T."/>
            <person name="Bogo M.R."/>
            <person name="de Souza W."/>
        </authorList>
    </citation>
    <scope>NUCLEOTIDE SEQUENCE [LARGE SCALE GENOMIC DNA]</scope>
    <source>
        <strain evidence="1">K</strain>
    </source>
</reference>
<accession>A0A1J4K3N0</accession>
<gene>
    <name evidence="1" type="ORF">TRFO_26651</name>
</gene>
<dbReference type="AlphaFoldDB" id="A0A1J4K3N0"/>
<dbReference type="EMBL" id="MLAK01000753">
    <property type="protein sequence ID" value="OHT05578.1"/>
    <property type="molecule type" value="Genomic_DNA"/>
</dbReference>
<keyword evidence="2" id="KW-1185">Reference proteome</keyword>
<proteinExistence type="predicted"/>